<dbReference type="EMBL" id="SDGZ01000015">
    <property type="protein sequence ID" value="TYC48934.1"/>
    <property type="molecule type" value="Genomic_DNA"/>
</dbReference>
<comment type="caution">
    <text evidence="5">The sequence shown here is derived from an EMBL/GenBank/DDBJ whole genome shotgun (WGS) entry which is preliminary data.</text>
</comment>
<dbReference type="NCBIfam" id="TIGR01076">
    <property type="entry name" value="sortase_fam"/>
    <property type="match status" value="1"/>
</dbReference>
<feature type="active site" description="Proton donor/acceptor" evidence="4">
    <location>
        <position position="127"/>
    </location>
</feature>
<dbReference type="InterPro" id="IPR023365">
    <property type="entry name" value="Sortase_dom-sf"/>
</dbReference>
<evidence type="ECO:0000256" key="3">
    <source>
        <dbReference type="ARBA" id="ARBA00022807"/>
    </source>
</evidence>
<evidence type="ECO:0000256" key="2">
    <source>
        <dbReference type="ARBA" id="ARBA00022801"/>
    </source>
</evidence>
<accession>A0A6C2C4X2</accession>
<keyword evidence="2" id="KW-0378">Hydrolase</keyword>
<dbReference type="InterPro" id="IPR042007">
    <property type="entry name" value="Sortase_A"/>
</dbReference>
<sequence length="227" mass="24882">MIRKISAVILLVLGLGLILYSQLGNLVTAHEQNAYSVNRQTASNYAKNNRKKGNFDYASVKPATAEDIAKKAFDNKAYPAVGGISIPALKLNLPIFKGVGYEEMMFGAGTMKADQVMGQGNYALASHNVFDDNNQSDGKKLFSPLIKAKVGQTIYLTDKQSVYVYKVTSIDTVSQYSVDVVDDVPGENRVTLITCLDLAATKRIIVVGELNQVEKYDNHSAQYFVNK</sequence>
<keyword evidence="3" id="KW-0788">Thiol protease</keyword>
<organism evidence="5 6">
    <name type="scientific">Weissella muntiaci</name>
    <dbReference type="NCBI Taxonomy" id="2508881"/>
    <lineage>
        <taxon>Bacteria</taxon>
        <taxon>Bacillati</taxon>
        <taxon>Bacillota</taxon>
        <taxon>Bacilli</taxon>
        <taxon>Lactobacillales</taxon>
        <taxon>Lactobacillaceae</taxon>
        <taxon>Weissella</taxon>
    </lineage>
</organism>
<name>A0A6C2C4X2_9LACO</name>
<dbReference type="AlphaFoldDB" id="A0A6C2C4X2"/>
<dbReference type="Gene3D" id="2.40.260.10">
    <property type="entry name" value="Sortase"/>
    <property type="match status" value="1"/>
</dbReference>
<proteinExistence type="predicted"/>
<dbReference type="InterPro" id="IPR005754">
    <property type="entry name" value="Sortase"/>
</dbReference>
<protein>
    <submittedName>
        <fullName evidence="5">Class A sortase</fullName>
    </submittedName>
</protein>
<gene>
    <name evidence="5" type="ORF">ESZ50_06680</name>
</gene>
<dbReference type="Proteomes" id="UP000371977">
    <property type="component" value="Unassembled WGS sequence"/>
</dbReference>
<keyword evidence="1" id="KW-0645">Protease</keyword>
<dbReference type="GO" id="GO:0006508">
    <property type="term" value="P:proteolysis"/>
    <property type="evidence" value="ECO:0007669"/>
    <property type="project" value="UniProtKB-KW"/>
</dbReference>
<dbReference type="CDD" id="cd06165">
    <property type="entry name" value="Sortase_A"/>
    <property type="match status" value="1"/>
</dbReference>
<keyword evidence="6" id="KW-1185">Reference proteome</keyword>
<evidence type="ECO:0000313" key="5">
    <source>
        <dbReference type="EMBL" id="TYC48934.1"/>
    </source>
</evidence>
<dbReference type="Pfam" id="PF04203">
    <property type="entry name" value="Sortase"/>
    <property type="match status" value="1"/>
</dbReference>
<evidence type="ECO:0000256" key="4">
    <source>
        <dbReference type="PIRSR" id="PIRSR605754-1"/>
    </source>
</evidence>
<dbReference type="RefSeq" id="WP_148622796.1">
    <property type="nucleotide sequence ID" value="NZ_SDGZ01000015.1"/>
</dbReference>
<reference evidence="5 6" key="1">
    <citation type="submission" date="2019-01" db="EMBL/GenBank/DDBJ databases">
        <title>Weissella sp. nov., a novel lactic acid bacterium isolated from animal feces.</title>
        <authorList>
            <person name="Wang L.-T."/>
        </authorList>
    </citation>
    <scope>NUCLEOTIDE SEQUENCE [LARGE SCALE GENOMIC DNA]</scope>
    <source>
        <strain evidence="5 6">8H-2</strain>
    </source>
</reference>
<evidence type="ECO:0000313" key="6">
    <source>
        <dbReference type="Proteomes" id="UP000371977"/>
    </source>
</evidence>
<dbReference type="GO" id="GO:0008234">
    <property type="term" value="F:cysteine-type peptidase activity"/>
    <property type="evidence" value="ECO:0007669"/>
    <property type="project" value="UniProtKB-KW"/>
</dbReference>
<dbReference type="SUPFAM" id="SSF63817">
    <property type="entry name" value="Sortase"/>
    <property type="match status" value="1"/>
</dbReference>
<dbReference type="OrthoDB" id="1648028at2"/>
<feature type="active site" description="Acyl-thioester intermediate" evidence="4">
    <location>
        <position position="195"/>
    </location>
</feature>
<evidence type="ECO:0000256" key="1">
    <source>
        <dbReference type="ARBA" id="ARBA00022670"/>
    </source>
</evidence>